<sequence length="443" mass="49199">MGSAPIYAQSETPDWLSVHGESRVRYQSTQNQFRVNRSGGDQLLLFRTLVDIKADTGPITFGLELQDSRAYLDDSGTPLTSSTVNPLDILQLYSRIDALPGLLGAGSKGKLTLGRQTVSIGSKRQIERADFGNVIKSYTGAYFQSETTNGDELHLFYVVPIGRFPSSRSELDDNALSGDEEQWGRRIWAAHYRRADLLGERVPGLWGEAFVYGLNERDKDTLQTPNRSYIAPGARIYRLAAPGQWDIDLEGSFRHGTRKASSAASDQNDLDVRASMLFASIGYTWDAPWRPHLAFEYYYASGDNDPTDDIFGQHERLFGGRRTDLNNTSTFGPLTPANLSAPGVRFEIKPNDRWDARLYYHAAHLDSASDSWVVAKLRDPSGNSGRFIGHEIDARARYWVVPKTLRLEVGGSGLIFGRFAKTVPNGPSGNGSVFGFVQMTYSF</sequence>
<dbReference type="InterPro" id="IPR053728">
    <property type="entry name" value="Alginate_Permeability_Chnl"/>
</dbReference>
<reference evidence="2" key="2">
    <citation type="submission" date="2023-01" db="EMBL/GenBank/DDBJ databases">
        <title>Draft genome sequence of Algimonas ampicilliniresistens strain NBRC 108219.</title>
        <authorList>
            <person name="Sun Q."/>
            <person name="Mori K."/>
        </authorList>
    </citation>
    <scope>NUCLEOTIDE SEQUENCE</scope>
    <source>
        <strain evidence="2">NBRC 108219</strain>
    </source>
</reference>
<accession>A0ABQ5V815</accession>
<dbReference type="Gene3D" id="2.40.160.100">
    <property type="match status" value="1"/>
</dbReference>
<dbReference type="InterPro" id="IPR025388">
    <property type="entry name" value="Alginate_export_dom"/>
</dbReference>
<name>A0ABQ5V815_9PROT</name>
<gene>
    <name evidence="2" type="ORF">GCM10007853_07480</name>
</gene>
<proteinExistence type="predicted"/>
<dbReference type="EMBL" id="BSNK01000001">
    <property type="protein sequence ID" value="GLQ22874.1"/>
    <property type="molecule type" value="Genomic_DNA"/>
</dbReference>
<dbReference type="Pfam" id="PF13372">
    <property type="entry name" value="Alginate_exp"/>
    <property type="match status" value="1"/>
</dbReference>
<feature type="domain" description="Alginate export" evidence="1">
    <location>
        <begin position="15"/>
        <end position="421"/>
    </location>
</feature>
<evidence type="ECO:0000313" key="2">
    <source>
        <dbReference type="EMBL" id="GLQ22874.1"/>
    </source>
</evidence>
<organism evidence="2 3">
    <name type="scientific">Algimonas ampicilliniresistens</name>
    <dbReference type="NCBI Taxonomy" id="1298735"/>
    <lineage>
        <taxon>Bacteria</taxon>
        <taxon>Pseudomonadati</taxon>
        <taxon>Pseudomonadota</taxon>
        <taxon>Alphaproteobacteria</taxon>
        <taxon>Maricaulales</taxon>
        <taxon>Robiginitomaculaceae</taxon>
        <taxon>Algimonas</taxon>
    </lineage>
</organism>
<dbReference type="Proteomes" id="UP001161391">
    <property type="component" value="Unassembled WGS sequence"/>
</dbReference>
<protein>
    <recommendedName>
        <fullName evidence="1">Alginate export domain-containing protein</fullName>
    </recommendedName>
</protein>
<comment type="caution">
    <text evidence="2">The sequence shown here is derived from an EMBL/GenBank/DDBJ whole genome shotgun (WGS) entry which is preliminary data.</text>
</comment>
<evidence type="ECO:0000313" key="3">
    <source>
        <dbReference type="Proteomes" id="UP001161391"/>
    </source>
</evidence>
<reference evidence="2" key="1">
    <citation type="journal article" date="2014" name="Int. J. Syst. Evol. Microbiol.">
        <title>Complete genome of a new Firmicutes species belonging to the dominant human colonic microbiota ('Ruminococcus bicirculans') reveals two chromosomes and a selective capacity to utilize plant glucans.</title>
        <authorList>
            <consortium name="NISC Comparative Sequencing Program"/>
            <person name="Wegmann U."/>
            <person name="Louis P."/>
            <person name="Goesmann A."/>
            <person name="Henrissat B."/>
            <person name="Duncan S.H."/>
            <person name="Flint H.J."/>
        </authorList>
    </citation>
    <scope>NUCLEOTIDE SEQUENCE</scope>
    <source>
        <strain evidence="2">NBRC 108219</strain>
    </source>
</reference>
<evidence type="ECO:0000259" key="1">
    <source>
        <dbReference type="Pfam" id="PF13372"/>
    </source>
</evidence>
<keyword evidence="3" id="KW-1185">Reference proteome</keyword>